<dbReference type="GO" id="GO:0010181">
    <property type="term" value="F:FMN binding"/>
    <property type="evidence" value="ECO:0007669"/>
    <property type="project" value="InterPro"/>
</dbReference>
<organism evidence="6 7">
    <name type="scientific">Allosediminivita pacifica</name>
    <dbReference type="NCBI Taxonomy" id="1267769"/>
    <lineage>
        <taxon>Bacteria</taxon>
        <taxon>Pseudomonadati</taxon>
        <taxon>Pseudomonadota</taxon>
        <taxon>Alphaproteobacteria</taxon>
        <taxon>Rhodobacterales</taxon>
        <taxon>Paracoccaceae</taxon>
        <taxon>Allosediminivita</taxon>
    </lineage>
</organism>
<accession>A0A2T6AR30</accession>
<evidence type="ECO:0000313" key="6">
    <source>
        <dbReference type="EMBL" id="PTX46250.1"/>
    </source>
</evidence>
<evidence type="ECO:0000256" key="3">
    <source>
        <dbReference type="ARBA" id="ARBA00022643"/>
    </source>
</evidence>
<comment type="similarity">
    <text evidence="4">Belongs to the flavoredoxin family.</text>
</comment>
<keyword evidence="3" id="KW-0288">FMN</keyword>
<comment type="cofactor">
    <cofactor evidence="1">
        <name>FMN</name>
        <dbReference type="ChEBI" id="CHEBI:58210"/>
    </cofactor>
</comment>
<dbReference type="RefSeq" id="WP_107977353.1">
    <property type="nucleotide sequence ID" value="NZ_BMEZ01000018.1"/>
</dbReference>
<evidence type="ECO:0000256" key="1">
    <source>
        <dbReference type="ARBA" id="ARBA00001917"/>
    </source>
</evidence>
<dbReference type="EMBL" id="QBKN01000017">
    <property type="protein sequence ID" value="PTX46250.1"/>
    <property type="molecule type" value="Genomic_DNA"/>
</dbReference>
<dbReference type="AlphaFoldDB" id="A0A2T6AR30"/>
<dbReference type="Proteomes" id="UP000244069">
    <property type="component" value="Unassembled WGS sequence"/>
</dbReference>
<evidence type="ECO:0000259" key="5">
    <source>
        <dbReference type="SMART" id="SM00903"/>
    </source>
</evidence>
<dbReference type="PANTHER" id="PTHR33798:SF5">
    <property type="entry name" value="FLAVIN REDUCTASE LIKE DOMAIN-CONTAINING PROTEIN"/>
    <property type="match status" value="1"/>
</dbReference>
<dbReference type="SMART" id="SM00903">
    <property type="entry name" value="Flavin_Reduct"/>
    <property type="match status" value="1"/>
</dbReference>
<evidence type="ECO:0000256" key="4">
    <source>
        <dbReference type="ARBA" id="ARBA00038054"/>
    </source>
</evidence>
<evidence type="ECO:0000256" key="2">
    <source>
        <dbReference type="ARBA" id="ARBA00022630"/>
    </source>
</evidence>
<keyword evidence="2" id="KW-0285">Flavoprotein</keyword>
<dbReference type="Pfam" id="PF01613">
    <property type="entry name" value="Flavin_Reduct"/>
    <property type="match status" value="1"/>
</dbReference>
<dbReference type="SUPFAM" id="SSF50475">
    <property type="entry name" value="FMN-binding split barrel"/>
    <property type="match status" value="1"/>
</dbReference>
<comment type="caution">
    <text evidence="6">The sequence shown here is derived from an EMBL/GenBank/DDBJ whole genome shotgun (WGS) entry which is preliminary data.</text>
</comment>
<dbReference type="InterPro" id="IPR012349">
    <property type="entry name" value="Split_barrel_FMN-bd"/>
</dbReference>
<dbReference type="Gene3D" id="2.30.110.10">
    <property type="entry name" value="Electron Transport, Fmn-binding Protein, Chain A"/>
    <property type="match status" value="1"/>
</dbReference>
<sequence length="215" mass="23589">MDDTLWRSFEHDAVDPRDRYKMMSGAIVPRPIALVTTVAEDGTLNAAPISFFNCLSADPGILALGVETRDDGSIKDTGTNIRLAGEFCVNMVSEAMFEAMRICAQPEAPEVDEIALSGLTPVPSTSIAPPRLAEAPAAFECKRHVTLEISASRQIVLGRVTWMHYREDVIDAEKSYIRQERMNLVGRMSGPSYVRLNDIFTELPDPAPAPGGPRR</sequence>
<evidence type="ECO:0000313" key="7">
    <source>
        <dbReference type="Proteomes" id="UP000244069"/>
    </source>
</evidence>
<name>A0A2T6AR30_9RHOB</name>
<dbReference type="PANTHER" id="PTHR33798">
    <property type="entry name" value="FLAVOPROTEIN OXYGENASE"/>
    <property type="match status" value="1"/>
</dbReference>
<dbReference type="GO" id="GO:0016646">
    <property type="term" value="F:oxidoreductase activity, acting on the CH-NH group of donors, NAD or NADP as acceptor"/>
    <property type="evidence" value="ECO:0007669"/>
    <property type="project" value="UniProtKB-ARBA"/>
</dbReference>
<protein>
    <submittedName>
        <fullName evidence="6">Flavin reductase (DIM6/NTAB) family NADH-FMN oxidoreductase RutF</fullName>
    </submittedName>
</protein>
<gene>
    <name evidence="6" type="ORF">C8N44_11733</name>
</gene>
<dbReference type="OrthoDB" id="9783347at2"/>
<dbReference type="InterPro" id="IPR002563">
    <property type="entry name" value="Flavin_Rdtase-like_dom"/>
</dbReference>
<reference evidence="6 7" key="1">
    <citation type="submission" date="2018-04" db="EMBL/GenBank/DDBJ databases">
        <title>Genomic Encyclopedia of Archaeal and Bacterial Type Strains, Phase II (KMG-II): from individual species to whole genera.</title>
        <authorList>
            <person name="Goeker M."/>
        </authorList>
    </citation>
    <scope>NUCLEOTIDE SEQUENCE [LARGE SCALE GENOMIC DNA]</scope>
    <source>
        <strain evidence="6 7">DSM 29329</strain>
    </source>
</reference>
<proteinExistence type="inferred from homology"/>
<feature type="domain" description="Flavin reductase like" evidence="5">
    <location>
        <begin position="25"/>
        <end position="178"/>
    </location>
</feature>
<keyword evidence="7" id="KW-1185">Reference proteome</keyword>